<dbReference type="Gene3D" id="1.10.238.10">
    <property type="entry name" value="EF-hand"/>
    <property type="match status" value="4"/>
</dbReference>
<dbReference type="InterPro" id="IPR011992">
    <property type="entry name" value="EF-hand-dom_pair"/>
</dbReference>
<feature type="region of interest" description="Disordered" evidence="3">
    <location>
        <begin position="328"/>
        <end position="356"/>
    </location>
</feature>
<dbReference type="Proteomes" id="UP000705379">
    <property type="component" value="Unassembled WGS sequence"/>
</dbReference>
<evidence type="ECO:0000256" key="3">
    <source>
        <dbReference type="SAM" id="MobiDB-lite"/>
    </source>
</evidence>
<evidence type="ECO:0000256" key="1">
    <source>
        <dbReference type="ARBA" id="ARBA00022723"/>
    </source>
</evidence>
<dbReference type="PROSITE" id="PS50222">
    <property type="entry name" value="EF_HAND_2"/>
    <property type="match status" value="2"/>
</dbReference>
<gene>
    <name evidence="6" type="ORF">DYI23_00310</name>
</gene>
<dbReference type="RefSeq" id="WP_213214424.1">
    <property type="nucleotide sequence ID" value="NZ_QTKU01000001.1"/>
</dbReference>
<dbReference type="Pfam" id="PF13202">
    <property type="entry name" value="EF-hand_5"/>
    <property type="match status" value="3"/>
</dbReference>
<keyword evidence="4" id="KW-0732">Signal</keyword>
<comment type="caution">
    <text evidence="6">The sequence shown here is derived from an EMBL/GenBank/DDBJ whole genome shotgun (WGS) entry which is preliminary data.</text>
</comment>
<reference evidence="6" key="2">
    <citation type="journal article" date="2021" name="Microorganisms">
        <title>Bacterial Dimethylsulfoniopropionate Biosynthesis in the East China Sea.</title>
        <authorList>
            <person name="Liu J."/>
            <person name="Zhang Y."/>
            <person name="Liu J."/>
            <person name="Zhong H."/>
            <person name="Williams B.T."/>
            <person name="Zheng Y."/>
            <person name="Curson A.R.J."/>
            <person name="Sun C."/>
            <person name="Sun H."/>
            <person name="Song D."/>
            <person name="Wagner Mackenzie B."/>
            <person name="Bermejo Martinez A."/>
            <person name="Todd J.D."/>
            <person name="Zhang X.H."/>
        </authorList>
    </citation>
    <scope>NUCLEOTIDE SEQUENCE</scope>
    <source>
        <strain evidence="6">AESS21</strain>
    </source>
</reference>
<dbReference type="PANTHER" id="PTHR45942">
    <property type="entry name" value="PROTEIN PHOSPATASE 3 REGULATORY SUBUNIT B ALPHA ISOFORM TYPE 1"/>
    <property type="match status" value="1"/>
</dbReference>
<feature type="signal peptide" evidence="4">
    <location>
        <begin position="1"/>
        <end position="26"/>
    </location>
</feature>
<keyword evidence="2" id="KW-0677">Repeat</keyword>
<dbReference type="GO" id="GO:0005509">
    <property type="term" value="F:calcium ion binding"/>
    <property type="evidence" value="ECO:0007669"/>
    <property type="project" value="InterPro"/>
</dbReference>
<accession>A0A944C5G1</accession>
<sequence>MKPMKKIAIAALTAGVASVAITAVQAESPAPVKGQYAMNGGMGGDEMGRGMGHGRKGGRHQGRKFMERFDVNKDGVVNQAEVDEVVAKRFAEGDTDTSGAIDLAEFKAGFEEKTSRQRVRVFQRLDKDGDGTVTTEEFNGMTDRMFSRLDRDGNGELERMSGPRGGKPEQGKRMGQKDGERGPDQKAGKGKGPDGEEKGKGREARGPRHEMEKRGHEGRRGSKGGTGGMRGRMMENIFTMLDTDKDGKVTRAEFEDVRGKLFASADTDGSGGFELTDFSTIWMTMNEGRVVRMFQKLDADGDLSITAEEHAKRSANLVERMDRNGDDVVTKADFKRGKKARHGKGHHDHEGRKQRG</sequence>
<feature type="compositionally biased region" description="Basic and acidic residues" evidence="3">
    <location>
        <begin position="347"/>
        <end position="356"/>
    </location>
</feature>
<reference evidence="6" key="1">
    <citation type="submission" date="2018-08" db="EMBL/GenBank/DDBJ databases">
        <authorList>
            <person name="Jin W."/>
            <person name="Wang H."/>
            <person name="Yang Y."/>
            <person name="Li M."/>
            <person name="Liu J."/>
        </authorList>
    </citation>
    <scope>NUCLEOTIDE SEQUENCE</scope>
    <source>
        <strain evidence="6">AESS21</strain>
    </source>
</reference>
<feature type="compositionally biased region" description="Basic residues" evidence="3">
    <location>
        <begin position="336"/>
        <end position="346"/>
    </location>
</feature>
<dbReference type="InterPro" id="IPR018247">
    <property type="entry name" value="EF_Hand_1_Ca_BS"/>
</dbReference>
<proteinExistence type="predicted"/>
<feature type="region of interest" description="Disordered" evidence="3">
    <location>
        <begin position="129"/>
        <end position="231"/>
    </location>
</feature>
<dbReference type="InterPro" id="IPR002048">
    <property type="entry name" value="EF_hand_dom"/>
</dbReference>
<evidence type="ECO:0000313" key="7">
    <source>
        <dbReference type="Proteomes" id="UP000705379"/>
    </source>
</evidence>
<evidence type="ECO:0000313" key="6">
    <source>
        <dbReference type="EMBL" id="MBS8258645.1"/>
    </source>
</evidence>
<evidence type="ECO:0000259" key="5">
    <source>
        <dbReference type="PROSITE" id="PS50222"/>
    </source>
</evidence>
<feature type="chain" id="PRO_5037659524" evidence="4">
    <location>
        <begin position="27"/>
        <end position="356"/>
    </location>
</feature>
<evidence type="ECO:0000256" key="4">
    <source>
        <dbReference type="SAM" id="SignalP"/>
    </source>
</evidence>
<feature type="domain" description="EF-hand" evidence="5">
    <location>
        <begin position="113"/>
        <end position="148"/>
    </location>
</feature>
<protein>
    <submittedName>
        <fullName evidence="6">Calcium-binding protein</fullName>
    </submittedName>
</protein>
<dbReference type="AlphaFoldDB" id="A0A944C5G1"/>
<evidence type="ECO:0000256" key="2">
    <source>
        <dbReference type="ARBA" id="ARBA00022737"/>
    </source>
</evidence>
<dbReference type="EMBL" id="QTKU01000001">
    <property type="protein sequence ID" value="MBS8258645.1"/>
    <property type="molecule type" value="Genomic_DNA"/>
</dbReference>
<feature type="compositionally biased region" description="Basic and acidic residues" evidence="3">
    <location>
        <begin position="145"/>
        <end position="220"/>
    </location>
</feature>
<keyword evidence="1" id="KW-0479">Metal-binding</keyword>
<dbReference type="SMART" id="SM00054">
    <property type="entry name" value="EFh"/>
    <property type="match status" value="4"/>
</dbReference>
<feature type="domain" description="EF-hand" evidence="5">
    <location>
        <begin position="229"/>
        <end position="264"/>
    </location>
</feature>
<dbReference type="PROSITE" id="PS00018">
    <property type="entry name" value="EF_HAND_1"/>
    <property type="match status" value="3"/>
</dbReference>
<dbReference type="SUPFAM" id="SSF47473">
    <property type="entry name" value="EF-hand"/>
    <property type="match status" value="2"/>
</dbReference>
<organism evidence="6 7">
    <name type="scientific">Roseibium polysiphoniae</name>
    <dbReference type="NCBI Taxonomy" id="2571221"/>
    <lineage>
        <taxon>Bacteria</taxon>
        <taxon>Pseudomonadati</taxon>
        <taxon>Pseudomonadota</taxon>
        <taxon>Alphaproteobacteria</taxon>
        <taxon>Hyphomicrobiales</taxon>
        <taxon>Stappiaceae</taxon>
        <taxon>Roseibium</taxon>
    </lineage>
</organism>
<name>A0A944C5G1_9HYPH</name>